<feature type="domain" description="CRISPR system endoribonuclease Csx1 CARF" evidence="1">
    <location>
        <begin position="7"/>
        <end position="211"/>
    </location>
</feature>
<dbReference type="SUPFAM" id="SSF160980">
    <property type="entry name" value="SSO1389-like"/>
    <property type="match status" value="1"/>
</dbReference>
<evidence type="ECO:0000313" key="3">
    <source>
        <dbReference type="Proteomes" id="UP000006362"/>
    </source>
</evidence>
<evidence type="ECO:0000313" key="2">
    <source>
        <dbReference type="EMBL" id="ADU96683.1"/>
    </source>
</evidence>
<dbReference type="OrthoDB" id="2080251at2"/>
<dbReference type="RefSeq" id="WP_013537469.1">
    <property type="nucleotide sequence ID" value="NC_014926.1"/>
</dbReference>
<dbReference type="AlphaFoldDB" id="E8T699"/>
<dbReference type="eggNOG" id="COG1517">
    <property type="taxonomic scope" value="Bacteria"/>
</dbReference>
<dbReference type="PANTHER" id="PTHR37169">
    <property type="entry name" value="CRISPR SYSTEM ENDORIBONUCLEASE CSX1-RELATED"/>
    <property type="match status" value="1"/>
</dbReference>
<dbReference type="Gene3D" id="3.40.50.10640">
    <property type="entry name" value="SSO1389-like"/>
    <property type="match status" value="1"/>
</dbReference>
<organism evidence="2 3">
    <name type="scientific">Thermovibrio ammonificans (strain DSM 15698 / JCM 12110 / HB-1)</name>
    <dbReference type="NCBI Taxonomy" id="648996"/>
    <lineage>
        <taxon>Bacteria</taxon>
        <taxon>Pseudomonadati</taxon>
        <taxon>Aquificota</taxon>
        <taxon>Aquificia</taxon>
        <taxon>Desulfurobacteriales</taxon>
        <taxon>Desulfurobacteriaceae</taxon>
        <taxon>Thermovibrio</taxon>
    </lineage>
</organism>
<sequence>MQKAKRLIIAPWGNPYGWVVRKYKLAVNGKEIEDESRTSLGLLAKAYSSDDFLVFVLDTVYSAFYNKKSGCEPRERNKSCPISYEDLITSVKIDIENWIRECASSEKLVELLNLAKLDIVIVPGIGSYDFEGITYQFSLPKPEPAGLFASWVATSVLRKLLDIGPEEVIVDLTHGLNYMPVALMEAVELALKVYSVAFHRDVKLIVYESEPFSKVDSLNLFSPKILDIRYKNERDILAVFFKRQPERAFNAKYFSFAYRIDKELGVSQELSRINDLIRGLKRNLGKEGDLKGPLPFGMTAANIVLYSMPLAAVYLAYDIPDTSYLLKVCDYLNELCDFSVKYGKIDSVNDSKCKVYPAIVLNWDAVRILLLSAAFLESTLRIRLEMKKRGLIRFLELYERGVSREELKDILRFLGELYRPIAKAELGNLKRCCLDSKKGNECRCEIEVNKGGWPNKNCVKSFDPRHLRAHAGLEKNLIEGRIDKLEDKEDLILRYRDLECWEKLKNKLDEKNF</sequence>
<dbReference type="KEGG" id="tam:Theam_0716"/>
<protein>
    <submittedName>
        <fullName evidence="2">CRISPR-associated protein, MJ1666 family</fullName>
    </submittedName>
</protein>
<dbReference type="Pfam" id="PF22230">
    <property type="entry name" value="Csx1_CARF"/>
    <property type="match status" value="1"/>
</dbReference>
<proteinExistence type="predicted"/>
<dbReference type="PANTHER" id="PTHR37169:SF1">
    <property type="entry name" value="CRISPR SYSTEM ENDORIBONUCLEASE CSX1"/>
    <property type="match status" value="1"/>
</dbReference>
<dbReference type="InterPro" id="IPR053857">
    <property type="entry name" value="Csx1_CARF"/>
</dbReference>
<name>E8T699_THEA1</name>
<dbReference type="Proteomes" id="UP000006362">
    <property type="component" value="Chromosome"/>
</dbReference>
<dbReference type="NCBIfam" id="TIGR02549">
    <property type="entry name" value="CRISPR_DxTHG"/>
    <property type="match status" value="1"/>
</dbReference>
<dbReference type="EMBL" id="CP002444">
    <property type="protein sequence ID" value="ADU96683.1"/>
    <property type="molecule type" value="Genomic_DNA"/>
</dbReference>
<reference evidence="2" key="1">
    <citation type="submission" date="2011-01" db="EMBL/GenBank/DDBJ databases">
        <title>Complete sequence of chromosome of Thermovibrio ammonificans HB-1.</title>
        <authorList>
            <consortium name="US DOE Joint Genome Institute"/>
            <person name="Lucas S."/>
            <person name="Copeland A."/>
            <person name="Lapidus A."/>
            <person name="Cheng J.-F."/>
            <person name="Goodwin L."/>
            <person name="Pitluck S."/>
            <person name="Davenport K."/>
            <person name="Detter J.C."/>
            <person name="Han C."/>
            <person name="Tapia R."/>
            <person name="Land M."/>
            <person name="Hauser L."/>
            <person name="Kyrpides N."/>
            <person name="Ivanova N."/>
            <person name="Ovchinnikova G."/>
            <person name="Vetriani C."/>
            <person name="Woyke T."/>
        </authorList>
    </citation>
    <scope>NUCLEOTIDE SEQUENCE [LARGE SCALE GENOMIC DNA]</scope>
    <source>
        <strain evidence="2">HB-1</strain>
    </source>
</reference>
<evidence type="ECO:0000259" key="1">
    <source>
        <dbReference type="Pfam" id="PF22230"/>
    </source>
</evidence>
<gene>
    <name evidence="2" type="ordered locus">Theam_0716</name>
</gene>
<dbReference type="InterPro" id="IPR013383">
    <property type="entry name" value="CRISPR-assoc_prot_DxTHG_CS"/>
</dbReference>
<accession>E8T699</accession>
<dbReference type="NCBIfam" id="TIGR01897">
    <property type="entry name" value="cas_MJ1666"/>
    <property type="match status" value="1"/>
</dbReference>
<dbReference type="InterPro" id="IPR010171">
    <property type="entry name" value="CRISPR_Csx1"/>
</dbReference>
<dbReference type="HOGENOM" id="CLU_044033_0_0_0"/>
<dbReference type="InterPro" id="IPR052875">
    <property type="entry name" value="CRISPR_assoc_ribonuclease"/>
</dbReference>
<keyword evidence="3" id="KW-1185">Reference proteome</keyword>